<comment type="caution">
    <text evidence="2">The sequence shown here is derived from an EMBL/GenBank/DDBJ whole genome shotgun (WGS) entry which is preliminary data.</text>
</comment>
<protein>
    <submittedName>
        <fullName evidence="2">NYN domain-containing protein</fullName>
    </submittedName>
</protein>
<dbReference type="GO" id="GO:0004540">
    <property type="term" value="F:RNA nuclease activity"/>
    <property type="evidence" value="ECO:0007669"/>
    <property type="project" value="InterPro"/>
</dbReference>
<organism evidence="2 3">
    <name type="scientific">Azospirillum cavernae</name>
    <dbReference type="NCBI Taxonomy" id="2320860"/>
    <lineage>
        <taxon>Bacteria</taxon>
        <taxon>Pseudomonadati</taxon>
        <taxon>Pseudomonadota</taxon>
        <taxon>Alphaproteobacteria</taxon>
        <taxon>Rhodospirillales</taxon>
        <taxon>Azospirillaceae</taxon>
        <taxon>Azospirillum</taxon>
    </lineage>
</organism>
<dbReference type="Gene3D" id="3.40.50.1010">
    <property type="entry name" value="5'-nuclease"/>
    <property type="match status" value="1"/>
</dbReference>
<dbReference type="EMBL" id="QYUL01000001">
    <property type="protein sequence ID" value="RJF84916.1"/>
    <property type="molecule type" value="Genomic_DNA"/>
</dbReference>
<dbReference type="CDD" id="cd18722">
    <property type="entry name" value="PIN_NicB-like"/>
    <property type="match status" value="1"/>
</dbReference>
<evidence type="ECO:0000313" key="3">
    <source>
        <dbReference type="Proteomes" id="UP000283458"/>
    </source>
</evidence>
<proteinExistence type="predicted"/>
<feature type="domain" description="NYN" evidence="1">
    <location>
        <begin position="154"/>
        <end position="204"/>
    </location>
</feature>
<accession>A0A418W4I1</accession>
<gene>
    <name evidence="2" type="ORF">D3877_10630</name>
</gene>
<evidence type="ECO:0000259" key="1">
    <source>
        <dbReference type="Pfam" id="PF01936"/>
    </source>
</evidence>
<dbReference type="AlphaFoldDB" id="A0A418W4I1"/>
<evidence type="ECO:0000313" key="2">
    <source>
        <dbReference type="EMBL" id="RJF84916.1"/>
    </source>
</evidence>
<dbReference type="Proteomes" id="UP000283458">
    <property type="component" value="Unassembled WGS sequence"/>
</dbReference>
<keyword evidence="3" id="KW-1185">Reference proteome</keyword>
<sequence>MRWPHFFCAGSMLKARYAIMIDGGFATKILNSRKRAAGDATFTSADDIESECARLQNLAWVADYELLRIYYYDAPPLSGNVARPVTGANWALGASERHRHAQSLYDKLKLKPNMALRLGETYLGENRWILKGDARKSLVKSGRTLEDGDFELNVEQKGVDMRIGMDIARLALREMVRCIIVVTADRDFIPAFKFARREGVRIVLDPLGANAPVELKEHADIVV</sequence>
<dbReference type="Pfam" id="PF01936">
    <property type="entry name" value="NYN"/>
    <property type="match status" value="1"/>
</dbReference>
<reference evidence="2 3" key="1">
    <citation type="submission" date="2018-09" db="EMBL/GenBank/DDBJ databases">
        <authorList>
            <person name="Zhu H."/>
        </authorList>
    </citation>
    <scope>NUCLEOTIDE SEQUENCE [LARGE SCALE GENOMIC DNA]</scope>
    <source>
        <strain evidence="2 3">K2W22B-5</strain>
    </source>
</reference>
<dbReference type="InterPro" id="IPR021139">
    <property type="entry name" value="NYN"/>
</dbReference>
<name>A0A418W4I1_9PROT</name>